<reference evidence="1 2" key="1">
    <citation type="submission" date="2020-11" db="EMBL/GenBank/DDBJ databases">
        <title>Actinomyces sp. ZJ750.</title>
        <authorList>
            <person name="Zhou J."/>
        </authorList>
    </citation>
    <scope>NUCLEOTIDE SEQUENCE [LARGE SCALE GENOMIC DNA]</scope>
    <source>
        <strain evidence="1 2">ZJ750</strain>
    </source>
</reference>
<accession>A0A7T0PVY1</accession>
<dbReference type="Gene3D" id="3.20.20.70">
    <property type="entry name" value="Aldolase class I"/>
    <property type="match status" value="1"/>
</dbReference>
<protein>
    <recommendedName>
        <fullName evidence="3">Histidine biosynthesis protein</fullName>
    </recommendedName>
</protein>
<dbReference type="InterPro" id="IPR011060">
    <property type="entry name" value="RibuloseP-bd_barrel"/>
</dbReference>
<dbReference type="AlphaFoldDB" id="A0A7T0PVY1"/>
<evidence type="ECO:0008006" key="3">
    <source>
        <dbReference type="Google" id="ProtNLM"/>
    </source>
</evidence>
<dbReference type="SUPFAM" id="SSF51366">
    <property type="entry name" value="Ribulose-phoshate binding barrel"/>
    <property type="match status" value="1"/>
</dbReference>
<evidence type="ECO:0000313" key="2">
    <source>
        <dbReference type="Proteomes" id="UP000594637"/>
    </source>
</evidence>
<proteinExistence type="predicted"/>
<organism evidence="1 2">
    <name type="scientific">Actinomyces respiraculi</name>
    <dbReference type="NCBI Taxonomy" id="2744574"/>
    <lineage>
        <taxon>Bacteria</taxon>
        <taxon>Bacillati</taxon>
        <taxon>Actinomycetota</taxon>
        <taxon>Actinomycetes</taxon>
        <taxon>Actinomycetales</taxon>
        <taxon>Actinomycetaceae</taxon>
        <taxon>Actinomyces</taxon>
    </lineage>
</organism>
<dbReference type="KEGG" id="arep:ID810_01835"/>
<sequence length="291" mass="30991">MVMFQVADMDRRRKHAIAKVHEAIAAHGGTTLLSTGITADDARLAKAVINAGVRLLEPNHPAIALARGIHGVMDMHTAETVRHELTLDEIKRVVKGIRAVAGPDVFITVGIPGGFTERQPVSLSDTDFYDIARAGADGLHTHKASMPDLEEWVDTAHRYGLTVDAYIAHPEDRHPFGIPAATPEEVAHVAKRMQDIGVDMIGLMTGMSYGGAAAGEIHPRVRERLAALVENVSVPTLAEGGINVENFQAFRGTGVGIIVVGTSFDDVARAAVADAATKYISSGSSESIRAR</sequence>
<dbReference type="Proteomes" id="UP000594637">
    <property type="component" value="Chromosome"/>
</dbReference>
<keyword evidence="2" id="KW-1185">Reference proteome</keyword>
<dbReference type="RefSeq" id="WP_196781516.1">
    <property type="nucleotide sequence ID" value="NZ_CP063989.1"/>
</dbReference>
<dbReference type="InterPro" id="IPR013785">
    <property type="entry name" value="Aldolase_TIM"/>
</dbReference>
<name>A0A7T0PVY1_9ACTO</name>
<dbReference type="EMBL" id="CP063989">
    <property type="protein sequence ID" value="QPL05751.1"/>
    <property type="molecule type" value="Genomic_DNA"/>
</dbReference>
<evidence type="ECO:0000313" key="1">
    <source>
        <dbReference type="EMBL" id="QPL05751.1"/>
    </source>
</evidence>
<gene>
    <name evidence="1" type="ORF">ID810_01835</name>
</gene>